<dbReference type="PANTHER" id="PTHR45913:SF19">
    <property type="entry name" value="LOW QUALITY PROTEIN: ZINC FINGER BED DOMAIN-CONTAINING PROTEIN 5-LIKE"/>
    <property type="match status" value="1"/>
</dbReference>
<dbReference type="Proteomes" id="UP001458880">
    <property type="component" value="Unassembled WGS sequence"/>
</dbReference>
<dbReference type="AlphaFoldDB" id="A0AAW1HX98"/>
<dbReference type="PANTHER" id="PTHR45913">
    <property type="entry name" value="EPM2A-INTERACTING PROTEIN 1"/>
    <property type="match status" value="1"/>
</dbReference>
<gene>
    <name evidence="1" type="ORF">QE152_g38339</name>
</gene>
<protein>
    <recommendedName>
        <fullName evidence="3">Zinc finger BED domain-containing protein 5</fullName>
    </recommendedName>
</protein>
<keyword evidence="2" id="KW-1185">Reference proteome</keyword>
<name>A0AAW1HX98_POPJA</name>
<accession>A0AAW1HX98</accession>
<proteinExistence type="predicted"/>
<evidence type="ECO:0008006" key="3">
    <source>
        <dbReference type="Google" id="ProtNLM"/>
    </source>
</evidence>
<organism evidence="1 2">
    <name type="scientific">Popillia japonica</name>
    <name type="common">Japanese beetle</name>
    <dbReference type="NCBI Taxonomy" id="7064"/>
    <lineage>
        <taxon>Eukaryota</taxon>
        <taxon>Metazoa</taxon>
        <taxon>Ecdysozoa</taxon>
        <taxon>Arthropoda</taxon>
        <taxon>Hexapoda</taxon>
        <taxon>Insecta</taxon>
        <taxon>Pterygota</taxon>
        <taxon>Neoptera</taxon>
        <taxon>Endopterygota</taxon>
        <taxon>Coleoptera</taxon>
        <taxon>Polyphaga</taxon>
        <taxon>Scarabaeiformia</taxon>
        <taxon>Scarabaeidae</taxon>
        <taxon>Rutelinae</taxon>
        <taxon>Popillia</taxon>
    </lineage>
</organism>
<comment type="caution">
    <text evidence="1">The sequence shown here is derived from an EMBL/GenBank/DDBJ whole genome shotgun (WGS) entry which is preliminary data.</text>
</comment>
<evidence type="ECO:0000313" key="1">
    <source>
        <dbReference type="EMBL" id="KAK9681399.1"/>
    </source>
</evidence>
<evidence type="ECO:0000313" key="2">
    <source>
        <dbReference type="Proteomes" id="UP001458880"/>
    </source>
</evidence>
<dbReference type="EMBL" id="JASPKY010000815">
    <property type="protein sequence ID" value="KAK9681399.1"/>
    <property type="molecule type" value="Genomic_DNA"/>
</dbReference>
<sequence>MVPAKLRRHLETVHPESKDKNKEFFVREKQLLETSNEKATKASYLVSYRIAQAGEAHTIAENLIKPCVLDTINCMLDEKSAKHLSTVPLSNDTVLRRIHDLASYVKQKLVTRLQKTRFVLQMDESTDVAGLAILLVIVRYPHESPFEEDMLLCSSLPTNTTGEEIFN</sequence>
<reference evidence="1 2" key="1">
    <citation type="journal article" date="2024" name="BMC Genomics">
        <title>De novo assembly and annotation of Popillia japonica's genome with initial clues to its potential as an invasive pest.</title>
        <authorList>
            <person name="Cucini C."/>
            <person name="Boschi S."/>
            <person name="Funari R."/>
            <person name="Cardaioli E."/>
            <person name="Iannotti N."/>
            <person name="Marturano G."/>
            <person name="Paoli F."/>
            <person name="Bruttini M."/>
            <person name="Carapelli A."/>
            <person name="Frati F."/>
            <person name="Nardi F."/>
        </authorList>
    </citation>
    <scope>NUCLEOTIDE SEQUENCE [LARGE SCALE GENOMIC DNA]</scope>
    <source>
        <strain evidence="1">DMR45628</strain>
    </source>
</reference>